<accession>A0ABY2X7Z8</accession>
<name>A0ABY2X7Z8_9RHOB</name>
<gene>
    <name evidence="1" type="ORF">FGK64_16870</name>
</gene>
<reference evidence="1 2" key="1">
    <citation type="submission" date="2019-05" db="EMBL/GenBank/DDBJ databases">
        <title>Marivita sp. nov. isolated from sea sediment.</title>
        <authorList>
            <person name="Kim W."/>
        </authorList>
    </citation>
    <scope>NUCLEOTIDE SEQUENCE [LARGE SCALE GENOMIC DNA]</scope>
    <source>
        <strain evidence="1 2">CAU 1492</strain>
    </source>
</reference>
<evidence type="ECO:0000313" key="2">
    <source>
        <dbReference type="Proteomes" id="UP001191082"/>
    </source>
</evidence>
<organism evidence="1 2">
    <name type="scientific">Arenibacterium halophilum</name>
    <dbReference type="NCBI Taxonomy" id="2583821"/>
    <lineage>
        <taxon>Bacteria</taxon>
        <taxon>Pseudomonadati</taxon>
        <taxon>Pseudomonadota</taxon>
        <taxon>Alphaproteobacteria</taxon>
        <taxon>Rhodobacterales</taxon>
        <taxon>Paracoccaceae</taxon>
        <taxon>Arenibacterium</taxon>
    </lineage>
</organism>
<evidence type="ECO:0000313" key="1">
    <source>
        <dbReference type="EMBL" id="TMV11924.1"/>
    </source>
</evidence>
<dbReference type="EMBL" id="VCPC01000003">
    <property type="protein sequence ID" value="TMV11924.1"/>
    <property type="molecule type" value="Genomic_DNA"/>
</dbReference>
<sequence>MEQETKRDRVRRLVLTPLAEAGFRFPRGTSDDAGKRDLDRMADGLGYLPDDKLDALRVSLMTKGQGTARCFWPSYASVIGLAEAFHPRPLTEVPEILRWFKSAAGSAALKGGRLVAEYRFWERKKRPPVSDQDRRRVAEVAADWQRRAALTRERLADGRGVAQDDQAWLNWYEKTEAMLRAMVDGVEA</sequence>
<comment type="caution">
    <text evidence="1">The sequence shown here is derived from an EMBL/GenBank/DDBJ whole genome shotgun (WGS) entry which is preliminary data.</text>
</comment>
<protein>
    <submittedName>
        <fullName evidence="1">Uncharacterized protein</fullName>
    </submittedName>
</protein>
<proteinExistence type="predicted"/>
<dbReference type="Proteomes" id="UP001191082">
    <property type="component" value="Unassembled WGS sequence"/>
</dbReference>
<dbReference type="RefSeq" id="WP_138864983.1">
    <property type="nucleotide sequence ID" value="NZ_VCPC01000003.1"/>
</dbReference>
<keyword evidence="2" id="KW-1185">Reference proteome</keyword>